<dbReference type="AlphaFoldDB" id="A0AAW1N628"/>
<protein>
    <submittedName>
        <fullName evidence="1">Uncharacterized protein</fullName>
    </submittedName>
</protein>
<gene>
    <name evidence="1" type="ORF">QE152_g1166</name>
</gene>
<dbReference type="PANTHER" id="PTHR37445:SF3">
    <property type="entry name" value="ZINC FINGER PHD-TYPE DOMAIN-CONTAINING PROTEIN"/>
    <property type="match status" value="1"/>
</dbReference>
<sequence length="182" mass="20668">MDFKNQLASLNNLKDTVKEINSVKNARAGRCNDSGNLSGDDNMVNIIEELQDRQARESNIIIFNLSKSNNPNQEETENVIKILNSIDNTVNVTNLQLTRLGKFTHEKKRPIKVTLFSKADVLKILKNKKKTDSTIKIQADLTLMQRQYLVELRSKLSDLNKSGANKTIRYIRGKPQIVDAKN</sequence>
<evidence type="ECO:0000313" key="2">
    <source>
        <dbReference type="Proteomes" id="UP001458880"/>
    </source>
</evidence>
<accession>A0AAW1N628</accession>
<name>A0AAW1N628_POPJA</name>
<organism evidence="1 2">
    <name type="scientific">Popillia japonica</name>
    <name type="common">Japanese beetle</name>
    <dbReference type="NCBI Taxonomy" id="7064"/>
    <lineage>
        <taxon>Eukaryota</taxon>
        <taxon>Metazoa</taxon>
        <taxon>Ecdysozoa</taxon>
        <taxon>Arthropoda</taxon>
        <taxon>Hexapoda</taxon>
        <taxon>Insecta</taxon>
        <taxon>Pterygota</taxon>
        <taxon>Neoptera</taxon>
        <taxon>Endopterygota</taxon>
        <taxon>Coleoptera</taxon>
        <taxon>Polyphaga</taxon>
        <taxon>Scarabaeiformia</taxon>
        <taxon>Scarabaeidae</taxon>
        <taxon>Rutelinae</taxon>
        <taxon>Popillia</taxon>
    </lineage>
</organism>
<dbReference type="Proteomes" id="UP001458880">
    <property type="component" value="Unassembled WGS sequence"/>
</dbReference>
<reference evidence="1 2" key="1">
    <citation type="journal article" date="2024" name="BMC Genomics">
        <title>De novo assembly and annotation of Popillia japonica's genome with initial clues to its potential as an invasive pest.</title>
        <authorList>
            <person name="Cucini C."/>
            <person name="Boschi S."/>
            <person name="Funari R."/>
            <person name="Cardaioli E."/>
            <person name="Iannotti N."/>
            <person name="Marturano G."/>
            <person name="Paoli F."/>
            <person name="Bruttini M."/>
            <person name="Carapelli A."/>
            <person name="Frati F."/>
            <person name="Nardi F."/>
        </authorList>
    </citation>
    <scope>NUCLEOTIDE SEQUENCE [LARGE SCALE GENOMIC DNA]</scope>
    <source>
        <strain evidence="1">DMR45628</strain>
    </source>
</reference>
<dbReference type="PANTHER" id="PTHR37445">
    <property type="entry name" value="PROTEIN CBG24663"/>
    <property type="match status" value="1"/>
</dbReference>
<dbReference type="EMBL" id="JASPKY010000006">
    <property type="protein sequence ID" value="KAK9754638.1"/>
    <property type="molecule type" value="Genomic_DNA"/>
</dbReference>
<comment type="caution">
    <text evidence="1">The sequence shown here is derived from an EMBL/GenBank/DDBJ whole genome shotgun (WGS) entry which is preliminary data.</text>
</comment>
<proteinExistence type="predicted"/>
<keyword evidence="2" id="KW-1185">Reference proteome</keyword>
<evidence type="ECO:0000313" key="1">
    <source>
        <dbReference type="EMBL" id="KAK9754638.1"/>
    </source>
</evidence>